<keyword evidence="2" id="KW-0963">Cytoplasm</keyword>
<dbReference type="InterPro" id="IPR018247">
    <property type="entry name" value="EF_Hand_1_Ca_BS"/>
</dbReference>
<evidence type="ECO:0000256" key="4">
    <source>
        <dbReference type="ARBA" id="ARBA00022737"/>
    </source>
</evidence>
<protein>
    <submittedName>
        <fullName evidence="13">EF-hand domain-containing family member B</fullName>
    </submittedName>
</protein>
<feature type="domain" description="EF-hand" evidence="11">
    <location>
        <begin position="683"/>
        <end position="718"/>
    </location>
</feature>
<dbReference type="Proteomes" id="UP000504623">
    <property type="component" value="Unplaced"/>
</dbReference>
<keyword evidence="6" id="KW-0282">Flagellum</keyword>
<dbReference type="InterPro" id="IPR040193">
    <property type="entry name" value="EFHC1/EFHC2/EFHB"/>
</dbReference>
<evidence type="ECO:0000256" key="3">
    <source>
        <dbReference type="ARBA" id="ARBA00022723"/>
    </source>
</evidence>
<evidence type="ECO:0000313" key="12">
    <source>
        <dbReference type="Proteomes" id="UP000504623"/>
    </source>
</evidence>
<organism evidence="12 13">
    <name type="scientific">Chrysochloris asiatica</name>
    <name type="common">Cape golden mole</name>
    <dbReference type="NCBI Taxonomy" id="185453"/>
    <lineage>
        <taxon>Eukaryota</taxon>
        <taxon>Metazoa</taxon>
        <taxon>Chordata</taxon>
        <taxon>Craniata</taxon>
        <taxon>Vertebrata</taxon>
        <taxon>Euteleostomi</taxon>
        <taxon>Mammalia</taxon>
        <taxon>Eutheria</taxon>
        <taxon>Afrotheria</taxon>
        <taxon>Chrysochloridae</taxon>
        <taxon>Chrysochlorinae</taxon>
        <taxon>Chrysochloris</taxon>
    </lineage>
</organism>
<evidence type="ECO:0000256" key="9">
    <source>
        <dbReference type="ARBA" id="ARBA00023273"/>
    </source>
</evidence>
<dbReference type="CDD" id="cd00051">
    <property type="entry name" value="EFh"/>
    <property type="match status" value="1"/>
</dbReference>
<evidence type="ECO:0000256" key="7">
    <source>
        <dbReference type="ARBA" id="ARBA00023069"/>
    </source>
</evidence>
<dbReference type="InterPro" id="IPR011992">
    <property type="entry name" value="EF-hand-dom_pair"/>
</dbReference>
<dbReference type="SUPFAM" id="SSF47473">
    <property type="entry name" value="EF-hand"/>
    <property type="match status" value="1"/>
</dbReference>
<dbReference type="InterPro" id="IPR057428">
    <property type="entry name" value="EFHB_EF-hand_C"/>
</dbReference>
<keyword evidence="8" id="KW-0206">Cytoskeleton</keyword>
<sequence>MPASGWCPVGPPPKLPHHRRAQPHPRWRLCYLSLGRWAAGVGGGAYSLAYCVTMGNGVPRDLGTSLEPGEAYLLDVNAFGGMKTSGEKSLTPEFGLTHQKKDDLGDTSVLMGTNSPIELRPGVGLGKDSQWRENPMVNSKYEKRMGSQETKSSLNKEPEMGLEKQSISELALKTPTKWDNLEVNKVSVSQEIKPSLGVLPGRMGLENECLLAECPGGRVKQPPLGMECGSQQVPWSRRVPMARASVEMGTSMGKQPTLDTEPKEELKKDLTCVVTKPSTEMTYPMEVDVGLPQPEKLEPQMGLVIEPPICQFAQQPKVKKEENENIEPPHHFRPIYAGKFFDRMPHWPTAGKVTPVGYRVASCLTEKLPRLITPPEAKKFFNFRYPPAGVERVFYGRANDPQIAPNLTHGITSTSSISASTLINPPPITTFQQKFKDKKESIYFSNQRAPLGKCHDQTPGLPKGMDIINTTFGRKIIRDLSAREVVNPPKSYEEVFKEGKEGHDLYIVSHNDYNVGEAKNRKYNSSHFHRFNLYGAPTPHFNDGRNVAKTFYWLHELQMRRGAKVVSKRVDDFKEKFQHKLGRVLDPIAETMNVPPNHTFGACLCPEEYGAGDLIHNRLPGEYLRGKDRQRAMIAAVRHHLKKVNCQNFDTLLAAFRHYDKKRDGMIDKAELQEACDQANLHLDEKLLDQLFDYCDVDKDGMINYLEFANFLNWKDKMPLKEYEERVIIKGRKQDCANLTEANIKESEPTLLIKPEDIVLKEPGSSEKILRTLLRPSDKVSNEYKTSSSEINAVVGAVPSTCYPIYGIPTIRSDLPAPRLRRISDRTNYGEEGNVYSLLHPTIFSQKGVFERDFFKTRSKEEIAQILCNIGIKLSDEEFENVWTLASRKHHSGDVCVESIRNVLDELQHADRIRCKTTM</sequence>
<proteinExistence type="predicted"/>
<evidence type="ECO:0000313" key="13">
    <source>
        <dbReference type="RefSeq" id="XP_006859240.1"/>
    </source>
</evidence>
<dbReference type="PROSITE" id="PS50222">
    <property type="entry name" value="EF_HAND_2"/>
    <property type="match status" value="2"/>
</dbReference>
<evidence type="ECO:0000256" key="5">
    <source>
        <dbReference type="ARBA" id="ARBA00022837"/>
    </source>
</evidence>
<dbReference type="Gene3D" id="1.10.238.10">
    <property type="entry name" value="EF-hand"/>
    <property type="match status" value="1"/>
</dbReference>
<keyword evidence="12" id="KW-1185">Reference proteome</keyword>
<keyword evidence="5" id="KW-0106">Calcium</keyword>
<comment type="subcellular location">
    <subcellularLocation>
        <location evidence="1">Cytoplasm</location>
        <location evidence="1">Cytoskeleton</location>
        <location evidence="1">Flagellum axoneme</location>
    </subcellularLocation>
</comment>
<feature type="region of interest" description="Disordered" evidence="10">
    <location>
        <begin position="1"/>
        <end position="21"/>
    </location>
</feature>
<evidence type="ECO:0000259" key="11">
    <source>
        <dbReference type="PROSITE" id="PS50222"/>
    </source>
</evidence>
<dbReference type="CTD" id="151651"/>
<dbReference type="OrthoDB" id="2096280at2759"/>
<evidence type="ECO:0000256" key="8">
    <source>
        <dbReference type="ARBA" id="ARBA00023212"/>
    </source>
</evidence>
<keyword evidence="4" id="KW-0677">Repeat</keyword>
<dbReference type="PANTHER" id="PTHR12086">
    <property type="entry name" value="EF-HAND DOMAIN C-TERMINAL CONTAINING PROTEIN"/>
    <property type="match status" value="1"/>
</dbReference>
<gene>
    <name evidence="13" type="primary">EFHB</name>
</gene>
<feature type="domain" description="EF-hand" evidence="11">
    <location>
        <begin position="647"/>
        <end position="682"/>
    </location>
</feature>
<name>A0A9B0TEL8_CHRAS</name>
<dbReference type="GeneID" id="102835156"/>
<feature type="region of interest" description="Disordered" evidence="10">
    <location>
        <begin position="142"/>
        <end position="162"/>
    </location>
</feature>
<dbReference type="GO" id="GO:0005509">
    <property type="term" value="F:calcium ion binding"/>
    <property type="evidence" value="ECO:0007669"/>
    <property type="project" value="InterPro"/>
</dbReference>
<dbReference type="FunFam" id="1.10.238.10:FF:000308">
    <property type="entry name" value="EF-hand domain family member B"/>
    <property type="match status" value="1"/>
</dbReference>
<evidence type="ECO:0000256" key="1">
    <source>
        <dbReference type="ARBA" id="ARBA00004611"/>
    </source>
</evidence>
<evidence type="ECO:0000256" key="6">
    <source>
        <dbReference type="ARBA" id="ARBA00022846"/>
    </source>
</evidence>
<dbReference type="Pfam" id="PF13499">
    <property type="entry name" value="EF-hand_7"/>
    <property type="match status" value="1"/>
</dbReference>
<keyword evidence="3" id="KW-0479">Metal-binding</keyword>
<keyword evidence="9" id="KW-0966">Cell projection</keyword>
<dbReference type="AlphaFoldDB" id="A0A9B0TEL8"/>
<dbReference type="Pfam" id="PF25325">
    <property type="entry name" value="EF-hand_EFHB_C"/>
    <property type="match status" value="1"/>
</dbReference>
<evidence type="ECO:0000256" key="10">
    <source>
        <dbReference type="SAM" id="MobiDB-lite"/>
    </source>
</evidence>
<keyword evidence="7" id="KW-0969">Cilium</keyword>
<dbReference type="RefSeq" id="XP_006859240.1">
    <property type="nucleotide sequence ID" value="XM_006859178.1"/>
</dbReference>
<evidence type="ECO:0000256" key="2">
    <source>
        <dbReference type="ARBA" id="ARBA00022490"/>
    </source>
</evidence>
<dbReference type="GO" id="GO:0005879">
    <property type="term" value="C:axonemal microtubule"/>
    <property type="evidence" value="ECO:0007669"/>
    <property type="project" value="UniProtKB-ARBA"/>
</dbReference>
<reference evidence="13" key="1">
    <citation type="submission" date="2025-08" db="UniProtKB">
        <authorList>
            <consortium name="RefSeq"/>
        </authorList>
    </citation>
    <scope>IDENTIFICATION</scope>
    <source>
        <tissue evidence="13">Spleen</tissue>
    </source>
</reference>
<dbReference type="PANTHER" id="PTHR12086:SF12">
    <property type="entry name" value="EF-HAND DOMAIN-CONTAINING FAMILY MEMBER B"/>
    <property type="match status" value="1"/>
</dbReference>
<dbReference type="InterPro" id="IPR002048">
    <property type="entry name" value="EF_hand_dom"/>
</dbReference>
<dbReference type="SMART" id="SM00054">
    <property type="entry name" value="EFh"/>
    <property type="match status" value="2"/>
</dbReference>
<accession>A0A9B0TEL8</accession>
<dbReference type="PROSITE" id="PS00018">
    <property type="entry name" value="EF_HAND_1"/>
    <property type="match status" value="1"/>
</dbReference>